<dbReference type="Proteomes" id="UP001597052">
    <property type="component" value="Unassembled WGS sequence"/>
</dbReference>
<evidence type="ECO:0000256" key="1">
    <source>
        <dbReference type="ARBA" id="ARBA00023015"/>
    </source>
</evidence>
<comment type="caution">
    <text evidence="5">The sequence shown here is derived from an EMBL/GenBank/DDBJ whole genome shotgun (WGS) entry which is preliminary data.</text>
</comment>
<dbReference type="PANTHER" id="PTHR34236">
    <property type="entry name" value="DIMETHYL SULFOXIDE REDUCTASE TRANSCRIPTIONAL ACTIVATOR"/>
    <property type="match status" value="1"/>
</dbReference>
<dbReference type="Pfam" id="PF04967">
    <property type="entry name" value="HTH_10"/>
    <property type="match status" value="1"/>
</dbReference>
<proteinExistence type="predicted"/>
<name>A0ABD6DBU1_9EURY</name>
<dbReference type="RefSeq" id="WP_256397562.1">
    <property type="nucleotide sequence ID" value="NZ_JANHDJ010000008.1"/>
</dbReference>
<keyword evidence="2" id="KW-0804">Transcription</keyword>
<dbReference type="InterPro" id="IPR007050">
    <property type="entry name" value="HTH_bacterioopsin"/>
</dbReference>
<organism evidence="5 6">
    <name type="scientific">Halohasta litorea</name>
    <dbReference type="NCBI Taxonomy" id="869891"/>
    <lineage>
        <taxon>Archaea</taxon>
        <taxon>Methanobacteriati</taxon>
        <taxon>Methanobacteriota</taxon>
        <taxon>Stenosarchaea group</taxon>
        <taxon>Halobacteria</taxon>
        <taxon>Halobacteriales</taxon>
        <taxon>Haloferacaceae</taxon>
        <taxon>Halohasta</taxon>
    </lineage>
</organism>
<dbReference type="Pfam" id="PF24281">
    <property type="entry name" value="HVO_2928_N"/>
    <property type="match status" value="1"/>
</dbReference>
<evidence type="ECO:0000256" key="2">
    <source>
        <dbReference type="ARBA" id="ARBA00023163"/>
    </source>
</evidence>
<reference evidence="5 6" key="1">
    <citation type="journal article" date="2019" name="Int. J. Syst. Evol. Microbiol.">
        <title>The Global Catalogue of Microorganisms (GCM) 10K type strain sequencing project: providing services to taxonomists for standard genome sequencing and annotation.</title>
        <authorList>
            <consortium name="The Broad Institute Genomics Platform"/>
            <consortium name="The Broad Institute Genome Sequencing Center for Infectious Disease"/>
            <person name="Wu L."/>
            <person name="Ma J."/>
        </authorList>
    </citation>
    <scope>NUCLEOTIDE SEQUENCE [LARGE SCALE GENOMIC DNA]</scope>
    <source>
        <strain evidence="5 6">CGMCC 1.10593</strain>
    </source>
</reference>
<dbReference type="AlphaFoldDB" id="A0ABD6DBU1"/>
<dbReference type="EMBL" id="JBHUDM010000006">
    <property type="protein sequence ID" value="MFD1643577.1"/>
    <property type="molecule type" value="Genomic_DNA"/>
</dbReference>
<sequence>MREFAFALEYVPGCNRVADALSDHPDARVRSLSLHATAEHLWRVDHATGTPEALDAIEDAFLNGDYYADCLATEGCGATQTTRVLDRTDDTLVLYSDWERTPTCASVPHIARDYLGDGVLFETRHEGRHYTWRLIHSGDGDLAAFFDTLEVAVGECAQMEMLRTADTATSVGGSDGTPSGLPPAQKAALQAAIEHGYYESPREVDAGELAEHLNVPRSTLTYRLRRAEEYLAKEHVAGDWVAEERLASH</sequence>
<evidence type="ECO:0000259" key="3">
    <source>
        <dbReference type="Pfam" id="PF04967"/>
    </source>
</evidence>
<evidence type="ECO:0000259" key="4">
    <source>
        <dbReference type="Pfam" id="PF24281"/>
    </source>
</evidence>
<dbReference type="InterPro" id="IPR056529">
    <property type="entry name" value="HVO_2928_N"/>
</dbReference>
<accession>A0ABD6DBU1</accession>
<gene>
    <name evidence="5" type="ORF">ACFSBW_17015</name>
</gene>
<evidence type="ECO:0000313" key="5">
    <source>
        <dbReference type="EMBL" id="MFD1643577.1"/>
    </source>
</evidence>
<keyword evidence="1" id="KW-0805">Transcription regulation</keyword>
<feature type="domain" description="HVO-2928 N-terminal" evidence="4">
    <location>
        <begin position="3"/>
        <end position="167"/>
    </location>
</feature>
<keyword evidence="6" id="KW-1185">Reference proteome</keyword>
<protein>
    <submittedName>
        <fullName evidence="5">Helix-turn-helix domain-containing protein</fullName>
    </submittedName>
</protein>
<evidence type="ECO:0000313" key="6">
    <source>
        <dbReference type="Proteomes" id="UP001597052"/>
    </source>
</evidence>
<feature type="domain" description="HTH bat-type" evidence="3">
    <location>
        <begin position="183"/>
        <end position="232"/>
    </location>
</feature>
<dbReference type="PANTHER" id="PTHR34236:SF1">
    <property type="entry name" value="DIMETHYL SULFOXIDE REDUCTASE TRANSCRIPTIONAL ACTIVATOR"/>
    <property type="match status" value="1"/>
</dbReference>